<evidence type="ECO:0000313" key="2">
    <source>
        <dbReference type="Proteomes" id="UP000626092"/>
    </source>
</evidence>
<organism evidence="1 2">
    <name type="scientific">Rhododendron simsii</name>
    <name type="common">Sims's rhododendron</name>
    <dbReference type="NCBI Taxonomy" id="118357"/>
    <lineage>
        <taxon>Eukaryota</taxon>
        <taxon>Viridiplantae</taxon>
        <taxon>Streptophyta</taxon>
        <taxon>Embryophyta</taxon>
        <taxon>Tracheophyta</taxon>
        <taxon>Spermatophyta</taxon>
        <taxon>Magnoliopsida</taxon>
        <taxon>eudicotyledons</taxon>
        <taxon>Gunneridae</taxon>
        <taxon>Pentapetalae</taxon>
        <taxon>asterids</taxon>
        <taxon>Ericales</taxon>
        <taxon>Ericaceae</taxon>
        <taxon>Ericoideae</taxon>
        <taxon>Rhodoreae</taxon>
        <taxon>Rhododendron</taxon>
    </lineage>
</organism>
<gene>
    <name evidence="1" type="ORF">RHSIM_Rhsim01G0078800</name>
</gene>
<reference evidence="1" key="1">
    <citation type="submission" date="2019-11" db="EMBL/GenBank/DDBJ databases">
        <authorList>
            <person name="Liu Y."/>
            <person name="Hou J."/>
            <person name="Li T.-Q."/>
            <person name="Guan C.-H."/>
            <person name="Wu X."/>
            <person name="Wu H.-Z."/>
            <person name="Ling F."/>
            <person name="Zhang R."/>
            <person name="Shi X.-G."/>
            <person name="Ren J.-P."/>
            <person name="Chen E.-F."/>
            <person name="Sun J.-M."/>
        </authorList>
    </citation>
    <scope>NUCLEOTIDE SEQUENCE</scope>
    <source>
        <strain evidence="1">Adult_tree_wgs_1</strain>
        <tissue evidence="1">Leaves</tissue>
    </source>
</reference>
<dbReference type="PANTHER" id="PTHR34198">
    <property type="entry name" value="OS01G0175100 PROTEIN"/>
    <property type="match status" value="1"/>
</dbReference>
<dbReference type="PANTHER" id="PTHR34198:SF1">
    <property type="entry name" value="OS01G0104300 PROTEIN"/>
    <property type="match status" value="1"/>
</dbReference>
<accession>A0A834LXF0</accession>
<comment type="caution">
    <text evidence="1">The sequence shown here is derived from an EMBL/GenBank/DDBJ whole genome shotgun (WGS) entry which is preliminary data.</text>
</comment>
<dbReference type="EMBL" id="WJXA01000001">
    <property type="protein sequence ID" value="KAF7152069.1"/>
    <property type="molecule type" value="Genomic_DNA"/>
</dbReference>
<sequence length="295" mass="33045">MRHRRPPQTALEMPVVVQLSGSDQDPKGLTRSRFALGTFTDEKARRLRLMTTDTGAFHDAMYHSAIASRLVSEFSDQSDPLTVNKRIKVSSKAVGYETNNGWTFQFRRILFAWPASGRIDLCMVDERARRKGRQEQEKIVAGIKVAYVATFCGLSKRASLAQLLLFSIACGGLMEWAFKTKILKVKAITRTNHSTVAVTCAKEQSRSARSKTHIWIAIGDQVQNLDQEFAKVTMDLQYDNTIVLRNVEPACRFVDIDRQDRDAAVSVAGRIDTPASGSSKLLHFSQELKVEAMAF</sequence>
<dbReference type="Proteomes" id="UP000626092">
    <property type="component" value="Unassembled WGS sequence"/>
</dbReference>
<dbReference type="AlphaFoldDB" id="A0A834LXF0"/>
<proteinExistence type="predicted"/>
<name>A0A834LXF0_RHOSS</name>
<protein>
    <submittedName>
        <fullName evidence="1">Uncharacterized protein</fullName>
    </submittedName>
</protein>
<evidence type="ECO:0000313" key="1">
    <source>
        <dbReference type="EMBL" id="KAF7152069.1"/>
    </source>
</evidence>
<dbReference type="OrthoDB" id="1913905at2759"/>
<keyword evidence="2" id="KW-1185">Reference proteome</keyword>